<reference evidence="2 3" key="1">
    <citation type="submission" date="2019-03" db="EMBL/GenBank/DDBJ databases">
        <title>Genomic Encyclopedia of Type Strains, Phase IV (KMG-IV): sequencing the most valuable type-strain genomes for metagenomic binning, comparative biology and taxonomic classification.</title>
        <authorList>
            <person name="Goeker M."/>
        </authorList>
    </citation>
    <scope>NUCLEOTIDE SEQUENCE [LARGE SCALE GENOMIC DNA]</scope>
    <source>
        <strain evidence="2 3">DSM 100309</strain>
    </source>
</reference>
<evidence type="ECO:0000313" key="3">
    <source>
        <dbReference type="Proteomes" id="UP000295367"/>
    </source>
</evidence>
<proteinExistence type="predicted"/>
<sequence length="127" mass="14110">MNEHDLAKKIARQLNYGTTNLSENITTQLKASRMAALDKYSAHQPAMSLVGASHSLLNQGKNWLSHHRLLIPVTVLILGLAAITYWQSTQQDNDTGEIDASLLADDLPIHAYVDNRLDTWVKSSSEQ</sequence>
<dbReference type="InterPro" id="IPR022064">
    <property type="entry name" value="DUF3619"/>
</dbReference>
<comment type="caution">
    <text evidence="2">The sequence shown here is derived from an EMBL/GenBank/DDBJ whole genome shotgun (WGS) entry which is preliminary data.</text>
</comment>
<dbReference type="Pfam" id="PF12279">
    <property type="entry name" value="DUF3619"/>
    <property type="match status" value="1"/>
</dbReference>
<keyword evidence="1" id="KW-0812">Transmembrane</keyword>
<feature type="transmembrane region" description="Helical" evidence="1">
    <location>
        <begin position="69"/>
        <end position="86"/>
    </location>
</feature>
<accession>A0A4R3YB16</accession>
<evidence type="ECO:0000313" key="2">
    <source>
        <dbReference type="EMBL" id="TCV89120.1"/>
    </source>
</evidence>
<dbReference type="Proteomes" id="UP000295367">
    <property type="component" value="Unassembled WGS sequence"/>
</dbReference>
<dbReference type="AlphaFoldDB" id="A0A4R3YB16"/>
<keyword evidence="1" id="KW-1133">Transmembrane helix</keyword>
<keyword evidence="1" id="KW-0472">Membrane</keyword>
<gene>
    <name evidence="2" type="ORF">EDC63_103192</name>
</gene>
<evidence type="ECO:0000256" key="1">
    <source>
        <dbReference type="SAM" id="Phobius"/>
    </source>
</evidence>
<dbReference type="OrthoDB" id="8562153at2"/>
<organism evidence="2 3">
    <name type="scientific">Sulfurirhabdus autotrophica</name>
    <dbReference type="NCBI Taxonomy" id="1706046"/>
    <lineage>
        <taxon>Bacteria</taxon>
        <taxon>Pseudomonadati</taxon>
        <taxon>Pseudomonadota</taxon>
        <taxon>Betaproteobacteria</taxon>
        <taxon>Nitrosomonadales</taxon>
        <taxon>Sulfuricellaceae</taxon>
        <taxon>Sulfurirhabdus</taxon>
    </lineage>
</organism>
<dbReference type="RefSeq" id="WP_124945858.1">
    <property type="nucleotide sequence ID" value="NZ_BHVT01000020.1"/>
</dbReference>
<name>A0A4R3YB16_9PROT</name>
<protein>
    <submittedName>
        <fullName evidence="2">Uncharacterized protein DUF3619</fullName>
    </submittedName>
</protein>
<dbReference type="EMBL" id="SMCO01000003">
    <property type="protein sequence ID" value="TCV89120.1"/>
    <property type="molecule type" value="Genomic_DNA"/>
</dbReference>
<keyword evidence="3" id="KW-1185">Reference proteome</keyword>